<dbReference type="STRING" id="862908.BMS_2955"/>
<feature type="domain" description="CN hydrolase" evidence="1">
    <location>
        <begin position="1"/>
        <end position="248"/>
    </location>
</feature>
<dbReference type="AlphaFoldDB" id="E1WYT2"/>
<dbReference type="Pfam" id="PF00795">
    <property type="entry name" value="CN_hydrolase"/>
    <property type="match status" value="1"/>
</dbReference>
<dbReference type="RefSeq" id="WP_014245494.1">
    <property type="nucleotide sequence ID" value="NC_016620.1"/>
</dbReference>
<dbReference type="PANTHER" id="PTHR23088:SF27">
    <property type="entry name" value="DEAMINATED GLUTATHIONE AMIDASE"/>
    <property type="match status" value="1"/>
</dbReference>
<dbReference type="PROSITE" id="PS50263">
    <property type="entry name" value="CN_HYDROLASE"/>
    <property type="match status" value="1"/>
</dbReference>
<sequence length="262" mass="29383">MKVAVLQMTSVLDYQVNLQKIETLLKEVENSDVEAVFLPECFYSMSNGKEPTPYLVAPGNEHYNNIKNLAKKYSVALIGGTAASMIDGKVMNRCYNFSADGEDLGFYDKNHLFSCNFKRDGAVKKIDEGDIYTPGNESKLLNFKDTLIGLGVCFDLRYSEMALDYRMRGAKILTYSSAFTVPTGKAHWHTLLRARAIENQCYVIASAQWGLNNEVISTYGHSLIVDPWGEVLVDAKEGEGIFIQDLDFERIEAVRSQVIMGR</sequence>
<reference evidence="3" key="1">
    <citation type="journal article" date="2013" name="ISME J.">
        <title>A small predatory core genome in the divergent marine Bacteriovorax marinus SJ and the terrestrial Bdellovibrio bacteriovorus.</title>
        <authorList>
            <person name="Crossman L.C."/>
            <person name="Chen H."/>
            <person name="Cerdeno-Tarraga A.M."/>
            <person name="Brooks K."/>
            <person name="Quail M.A."/>
            <person name="Pineiro S.A."/>
            <person name="Hobley L."/>
            <person name="Sockett R.E."/>
            <person name="Bentley S.D."/>
            <person name="Parkhill J."/>
            <person name="Williams H.N."/>
            <person name="Stine O.C."/>
        </authorList>
    </citation>
    <scope>NUCLEOTIDE SEQUENCE [LARGE SCALE GENOMIC DNA]</scope>
    <source>
        <strain evidence="3">ATCC BAA-682 / DSM 15412 / SJ</strain>
    </source>
</reference>
<dbReference type="PANTHER" id="PTHR23088">
    <property type="entry name" value="NITRILASE-RELATED"/>
    <property type="match status" value="1"/>
</dbReference>
<protein>
    <recommendedName>
        <fullName evidence="1">CN hydrolase domain-containing protein</fullName>
    </recommendedName>
</protein>
<name>E1WYT2_HALMS</name>
<evidence type="ECO:0000259" key="1">
    <source>
        <dbReference type="PROSITE" id="PS50263"/>
    </source>
</evidence>
<dbReference type="InterPro" id="IPR036526">
    <property type="entry name" value="C-N_Hydrolase_sf"/>
</dbReference>
<dbReference type="InterPro" id="IPR003010">
    <property type="entry name" value="C-N_Hydrolase"/>
</dbReference>
<dbReference type="PATRIC" id="fig|862908.3.peg.2826"/>
<dbReference type="EMBL" id="FQ312005">
    <property type="protein sequence ID" value="CBW27722.1"/>
    <property type="molecule type" value="Genomic_DNA"/>
</dbReference>
<dbReference type="HOGENOM" id="CLU_030130_1_2_7"/>
<dbReference type="OrthoDB" id="5290165at2"/>
<dbReference type="Proteomes" id="UP000008963">
    <property type="component" value="Chromosome"/>
</dbReference>
<gene>
    <name evidence="2" type="ordered locus">BMS_2955</name>
</gene>
<keyword evidence="3" id="KW-1185">Reference proteome</keyword>
<accession>E1WYT2</accession>
<proteinExistence type="predicted"/>
<dbReference type="Gene3D" id="3.60.110.10">
    <property type="entry name" value="Carbon-nitrogen hydrolase"/>
    <property type="match status" value="1"/>
</dbReference>
<dbReference type="eggNOG" id="COG0388">
    <property type="taxonomic scope" value="Bacteria"/>
</dbReference>
<dbReference type="SUPFAM" id="SSF56317">
    <property type="entry name" value="Carbon-nitrogen hydrolase"/>
    <property type="match status" value="1"/>
</dbReference>
<evidence type="ECO:0000313" key="3">
    <source>
        <dbReference type="Proteomes" id="UP000008963"/>
    </source>
</evidence>
<organism evidence="2 3">
    <name type="scientific">Halobacteriovorax marinus (strain ATCC BAA-682 / DSM 15412 / SJ)</name>
    <name type="common">Bacteriovorax marinus</name>
    <dbReference type="NCBI Taxonomy" id="862908"/>
    <lineage>
        <taxon>Bacteria</taxon>
        <taxon>Pseudomonadati</taxon>
        <taxon>Bdellovibrionota</taxon>
        <taxon>Bacteriovoracia</taxon>
        <taxon>Bacteriovoracales</taxon>
        <taxon>Halobacteriovoraceae</taxon>
        <taxon>Halobacteriovorax</taxon>
    </lineage>
</organism>
<dbReference type="KEGG" id="bmx:BMS_2955"/>
<evidence type="ECO:0000313" key="2">
    <source>
        <dbReference type="EMBL" id="CBW27722.1"/>
    </source>
</evidence>